<accession>A0A1R1Y998</accession>
<sequence>MNWLCAEGIPYPLPFPVNGRGCLIALFITIFPNSQTTCPAIKFSCSNLRRFTKLKNCKTNSIAGTCPTASSKLFTI</sequence>
<reference evidence="2" key="1">
    <citation type="submission" date="2017-01" db="EMBL/GenBank/DDBJ databases">
        <authorList>
            <person name="Wang Y."/>
            <person name="White M."/>
            <person name="Kvist S."/>
            <person name="Moncalvo J.-M."/>
        </authorList>
    </citation>
    <scope>NUCLEOTIDE SEQUENCE [LARGE SCALE GENOMIC DNA]</scope>
    <source>
        <strain evidence="2">ID-206-W2</strain>
    </source>
</reference>
<name>A0A1R1Y998_9FUNG</name>
<comment type="caution">
    <text evidence="1">The sequence shown here is derived from an EMBL/GenBank/DDBJ whole genome shotgun (WGS) entry which is preliminary data.</text>
</comment>
<keyword evidence="2" id="KW-1185">Reference proteome</keyword>
<protein>
    <submittedName>
        <fullName evidence="1">Uncharacterized protein</fullName>
    </submittedName>
</protein>
<evidence type="ECO:0000313" key="2">
    <source>
        <dbReference type="Proteomes" id="UP000187429"/>
    </source>
</evidence>
<organism evidence="1 2">
    <name type="scientific">Smittium culicis</name>
    <dbReference type="NCBI Taxonomy" id="133412"/>
    <lineage>
        <taxon>Eukaryota</taxon>
        <taxon>Fungi</taxon>
        <taxon>Fungi incertae sedis</taxon>
        <taxon>Zoopagomycota</taxon>
        <taxon>Kickxellomycotina</taxon>
        <taxon>Harpellomycetes</taxon>
        <taxon>Harpellales</taxon>
        <taxon>Legeriomycetaceae</taxon>
        <taxon>Smittium</taxon>
    </lineage>
</organism>
<gene>
    <name evidence="1" type="ORF">AYI69_g4975</name>
</gene>
<proteinExistence type="predicted"/>
<evidence type="ECO:0000313" key="1">
    <source>
        <dbReference type="EMBL" id="OMJ23450.1"/>
    </source>
</evidence>
<dbReference type="Proteomes" id="UP000187429">
    <property type="component" value="Unassembled WGS sequence"/>
</dbReference>
<dbReference type="EMBL" id="LSSM01002023">
    <property type="protein sequence ID" value="OMJ23450.1"/>
    <property type="molecule type" value="Genomic_DNA"/>
</dbReference>
<dbReference type="AlphaFoldDB" id="A0A1R1Y998"/>